<feature type="signal peptide" evidence="1">
    <location>
        <begin position="1"/>
        <end position="20"/>
    </location>
</feature>
<dbReference type="Pfam" id="PF00775">
    <property type="entry name" value="Dioxygenase_C"/>
    <property type="match status" value="1"/>
</dbReference>
<dbReference type="SUPFAM" id="SSF49482">
    <property type="entry name" value="Aromatic compound dioxygenase"/>
    <property type="match status" value="1"/>
</dbReference>
<keyword evidence="4" id="KW-1185">Reference proteome</keyword>
<feature type="chain" id="PRO_5046478400" evidence="1">
    <location>
        <begin position="21"/>
        <end position="262"/>
    </location>
</feature>
<feature type="domain" description="Intradiol ring-cleavage dioxygenases" evidence="2">
    <location>
        <begin position="92"/>
        <end position="200"/>
    </location>
</feature>
<dbReference type="InterPro" id="IPR000627">
    <property type="entry name" value="Intradiol_dOase_C"/>
</dbReference>
<proteinExistence type="predicted"/>
<dbReference type="PANTHER" id="PTHR34315:SF1">
    <property type="entry name" value="INTRADIOL RING-CLEAVAGE DIOXYGENASES DOMAIN-CONTAINING PROTEIN-RELATED"/>
    <property type="match status" value="1"/>
</dbReference>
<reference evidence="4" key="1">
    <citation type="journal article" date="2019" name="Int. J. Syst. Evol. Microbiol.">
        <title>The Global Catalogue of Microorganisms (GCM) 10K type strain sequencing project: providing services to taxonomists for standard genome sequencing and annotation.</title>
        <authorList>
            <consortium name="The Broad Institute Genomics Platform"/>
            <consortium name="The Broad Institute Genome Sequencing Center for Infectious Disease"/>
            <person name="Wu L."/>
            <person name="Ma J."/>
        </authorList>
    </citation>
    <scope>NUCLEOTIDE SEQUENCE [LARGE SCALE GENOMIC DNA]</scope>
    <source>
        <strain evidence="4">KACC 12633</strain>
    </source>
</reference>
<dbReference type="InterPro" id="IPR015889">
    <property type="entry name" value="Intradiol_dOase_core"/>
</dbReference>
<comment type="caution">
    <text evidence="3">The sequence shown here is derived from an EMBL/GenBank/DDBJ whole genome shotgun (WGS) entry which is preliminary data.</text>
</comment>
<accession>A0ABW0PYE7</accession>
<evidence type="ECO:0000313" key="4">
    <source>
        <dbReference type="Proteomes" id="UP001596150"/>
    </source>
</evidence>
<dbReference type="Proteomes" id="UP001596150">
    <property type="component" value="Unassembled WGS sequence"/>
</dbReference>
<dbReference type="PANTHER" id="PTHR34315">
    <property type="match status" value="1"/>
</dbReference>
<sequence length="262" mass="27967">MKRRALIASGGALLATAAVGFLPLARRAEAQSTAGGAYDWPISSLRAGGTAGVPTQFPAPVFRANPQCVVTTDKILGPCHTNDVPIRDDVTDGVTGLPMRVSLRVVASDTCKPVAGADVEIWHADVRGVYSGRAAAMCNPGDEPAKNGGFLRGRQITGSEGVASFLTIYPGWYGGRATHIHLRILVKGRELLITQLLFDDVLNDLIYGEHPDYAGRPQRRTMNNADFVFTAAEVERFIFDVERLDSGILQASYTIGLAGVAT</sequence>
<evidence type="ECO:0000313" key="3">
    <source>
        <dbReference type="EMBL" id="MFC5517515.1"/>
    </source>
</evidence>
<protein>
    <submittedName>
        <fullName evidence="3">Protocatechuate 3,4-dioxygenase</fullName>
    </submittedName>
</protein>
<organism evidence="3 4">
    <name type="scientific">Kaistia terrae</name>
    <dbReference type="NCBI Taxonomy" id="537017"/>
    <lineage>
        <taxon>Bacteria</taxon>
        <taxon>Pseudomonadati</taxon>
        <taxon>Pseudomonadota</taxon>
        <taxon>Alphaproteobacteria</taxon>
        <taxon>Hyphomicrobiales</taxon>
        <taxon>Kaistiaceae</taxon>
        <taxon>Kaistia</taxon>
    </lineage>
</organism>
<keyword evidence="1" id="KW-0732">Signal</keyword>
<dbReference type="EMBL" id="JBHSML010000010">
    <property type="protein sequence ID" value="MFC5517515.1"/>
    <property type="molecule type" value="Genomic_DNA"/>
</dbReference>
<name>A0ABW0PYE7_9HYPH</name>
<dbReference type="Gene3D" id="2.60.130.10">
    <property type="entry name" value="Aromatic compound dioxygenase"/>
    <property type="match status" value="1"/>
</dbReference>
<evidence type="ECO:0000256" key="1">
    <source>
        <dbReference type="SAM" id="SignalP"/>
    </source>
</evidence>
<evidence type="ECO:0000259" key="2">
    <source>
        <dbReference type="Pfam" id="PF00775"/>
    </source>
</evidence>
<dbReference type="RefSeq" id="WP_266346491.1">
    <property type="nucleotide sequence ID" value="NZ_JAPKNH010000019.1"/>
</dbReference>
<gene>
    <name evidence="3" type="ORF">ACFPP9_17170</name>
</gene>